<comment type="subcellular location">
    <subcellularLocation>
        <location evidence="2">Secreted</location>
    </subcellularLocation>
</comment>
<dbReference type="GO" id="GO:0032049">
    <property type="term" value="P:cardiolipin biosynthetic process"/>
    <property type="evidence" value="ECO:0007669"/>
    <property type="project" value="UniProtKB-ARBA"/>
</dbReference>
<evidence type="ECO:0000259" key="6">
    <source>
        <dbReference type="PROSITE" id="PS50035"/>
    </source>
</evidence>
<dbReference type="CDD" id="cd09111">
    <property type="entry name" value="PLDc_ymdC_like_1"/>
    <property type="match status" value="1"/>
</dbReference>
<dbReference type="EMBL" id="FQVK01000018">
    <property type="protein sequence ID" value="SHF13077.1"/>
    <property type="molecule type" value="Genomic_DNA"/>
</dbReference>
<proteinExistence type="predicted"/>
<dbReference type="PROSITE" id="PS50035">
    <property type="entry name" value="PLD"/>
    <property type="match status" value="2"/>
</dbReference>
<dbReference type="InterPro" id="IPR025202">
    <property type="entry name" value="PLD-like_dom"/>
</dbReference>
<evidence type="ECO:0000313" key="8">
    <source>
        <dbReference type="Proteomes" id="UP000325134"/>
    </source>
</evidence>
<name>A0A1M4Z5K7_9RHOB</name>
<feature type="domain" description="PLD phosphodiesterase" evidence="6">
    <location>
        <begin position="399"/>
        <end position="426"/>
    </location>
</feature>
<gene>
    <name evidence="7" type="ORF">SAMN05444279_11821</name>
</gene>
<dbReference type="Gene3D" id="3.30.870.10">
    <property type="entry name" value="Endonuclease Chain A"/>
    <property type="match status" value="2"/>
</dbReference>
<keyword evidence="4" id="KW-0964">Secreted</keyword>
<comment type="function">
    <text evidence="1">Could be a virulence factor.</text>
</comment>
<accession>A0A1M4Z5K7</accession>
<dbReference type="CDD" id="cd09113">
    <property type="entry name" value="PLDc_ymdC_like_2"/>
    <property type="match status" value="1"/>
</dbReference>
<dbReference type="SMART" id="SM00155">
    <property type="entry name" value="PLDc"/>
    <property type="match status" value="2"/>
</dbReference>
<dbReference type="AlphaFoldDB" id="A0A1M4Z5K7"/>
<dbReference type="InterPro" id="IPR001736">
    <property type="entry name" value="PLipase_D/transphosphatidylase"/>
</dbReference>
<dbReference type="Pfam" id="PF13091">
    <property type="entry name" value="PLDc_2"/>
    <property type="match status" value="2"/>
</dbReference>
<evidence type="ECO:0000256" key="3">
    <source>
        <dbReference type="ARBA" id="ARBA00018392"/>
    </source>
</evidence>
<evidence type="ECO:0000313" key="7">
    <source>
        <dbReference type="EMBL" id="SHF13077.1"/>
    </source>
</evidence>
<reference evidence="7 8" key="1">
    <citation type="submission" date="2016-11" db="EMBL/GenBank/DDBJ databases">
        <authorList>
            <person name="Varghese N."/>
            <person name="Submissions S."/>
        </authorList>
    </citation>
    <scope>NUCLEOTIDE SEQUENCE [LARGE SCALE GENOMIC DNA]</scope>
    <source>
        <strain evidence="7 8">DSM 29341</strain>
    </source>
</reference>
<evidence type="ECO:0000256" key="5">
    <source>
        <dbReference type="ARBA" id="ARBA00029594"/>
    </source>
</evidence>
<evidence type="ECO:0000256" key="2">
    <source>
        <dbReference type="ARBA" id="ARBA00004613"/>
    </source>
</evidence>
<dbReference type="PROSITE" id="PS51257">
    <property type="entry name" value="PROKAR_LIPOPROTEIN"/>
    <property type="match status" value="1"/>
</dbReference>
<dbReference type="PANTHER" id="PTHR21248">
    <property type="entry name" value="CARDIOLIPIN SYNTHASE"/>
    <property type="match status" value="1"/>
</dbReference>
<dbReference type="GO" id="GO:0005576">
    <property type="term" value="C:extracellular region"/>
    <property type="evidence" value="ECO:0007669"/>
    <property type="project" value="UniProtKB-SubCell"/>
</dbReference>
<evidence type="ECO:0000256" key="1">
    <source>
        <dbReference type="ARBA" id="ARBA00003145"/>
    </source>
</evidence>
<feature type="domain" description="PLD phosphodiesterase" evidence="6">
    <location>
        <begin position="163"/>
        <end position="190"/>
    </location>
</feature>
<organism evidence="7 8">
    <name type="scientific">Ruegeria intermedia</name>
    <dbReference type="NCBI Taxonomy" id="996115"/>
    <lineage>
        <taxon>Bacteria</taxon>
        <taxon>Pseudomonadati</taxon>
        <taxon>Pseudomonadota</taxon>
        <taxon>Alphaproteobacteria</taxon>
        <taxon>Rhodobacterales</taxon>
        <taxon>Roseobacteraceae</taxon>
        <taxon>Ruegeria</taxon>
    </lineage>
</organism>
<sequence>MKPRQILASLVCLVALLGCAPKERVYEKTVSTYQPAREDSKLGRVARRLGDPGDGRSGVRLVSDGEQALVSRLLMAAVAERTIDAQYYLLHDDPTGHLFAASLLQAADRGVRVRLLLDDMDTAGYDAMTAALDLHENIEIRLFNPFWRDQSLVVAGLTDFKRINRRMHNKSMTADNLFTIVGGRNIGAEYFLAREDMNYADLDVLAAGPVVTEVSKSFDAYWNSPFVVPARAVVGPPDFSLAAARDRLRQLVEEAKRTPYGAALRRSAQEKFADGALALDWVPARLYADPPAKAAGADTADPILAAQLLPYFQTAKSEVTIVSAYFVPRNSGVRWLTELERRGVDVRVVTNSLASNDVLPVYAHYATKRRPLLRGGVDLYELRPDNYQQQRQGINWAQSRSGLHSKAFAIDDRYLFVGSFNWDPRSVNINTEMGILIDSPALTEQAIGALDDALPAYTYRVTLGPAGQLTWRTRSADGTVLEYDAEPTGSAWDHIVAGFLSLLPIGSQL</sequence>
<protein>
    <recommendedName>
        <fullName evidence="3">Phospholipase D</fullName>
    </recommendedName>
    <alternativeName>
        <fullName evidence="5">Choline phosphatase</fullName>
    </alternativeName>
</protein>
<dbReference type="RefSeq" id="WP_149776493.1">
    <property type="nucleotide sequence ID" value="NZ_FQVK01000018.1"/>
</dbReference>
<evidence type="ECO:0000256" key="4">
    <source>
        <dbReference type="ARBA" id="ARBA00022525"/>
    </source>
</evidence>
<keyword evidence="8" id="KW-1185">Reference proteome</keyword>
<dbReference type="PANTHER" id="PTHR21248:SF12">
    <property type="entry name" value="CARDIOLIPIN SYNTHASE C"/>
    <property type="match status" value="1"/>
</dbReference>
<dbReference type="GO" id="GO:0030572">
    <property type="term" value="F:phosphatidyltransferase activity"/>
    <property type="evidence" value="ECO:0007669"/>
    <property type="project" value="UniProtKB-ARBA"/>
</dbReference>
<dbReference type="SUPFAM" id="SSF56024">
    <property type="entry name" value="Phospholipase D/nuclease"/>
    <property type="match status" value="2"/>
</dbReference>
<dbReference type="OrthoDB" id="9814092at2"/>
<dbReference type="Proteomes" id="UP000325134">
    <property type="component" value="Unassembled WGS sequence"/>
</dbReference>